<evidence type="ECO:0000256" key="3">
    <source>
        <dbReference type="ARBA" id="ARBA00048782"/>
    </source>
</evidence>
<evidence type="ECO:0000313" key="6">
    <source>
        <dbReference type="EMBL" id="AEA33761.1"/>
    </source>
</evidence>
<evidence type="ECO:0000256" key="4">
    <source>
        <dbReference type="HAMAP-Rule" id="MF_01401"/>
    </source>
</evidence>
<proteinExistence type="inferred from homology"/>
<comment type="similarity">
    <text evidence="4">Belongs to the MsrA Met sulfoxide reductase family.</text>
</comment>
<dbReference type="AlphaFoldDB" id="F2LVH7"/>
<name>F2LVH7_HIPMA</name>
<dbReference type="OrthoDB" id="4174719at2"/>
<keyword evidence="1 4" id="KW-0560">Oxidoreductase</keyword>
<dbReference type="HOGENOM" id="CLU_031040_10_0_7"/>
<dbReference type="NCBIfam" id="TIGR00401">
    <property type="entry name" value="msrA"/>
    <property type="match status" value="1"/>
</dbReference>
<reference evidence="7" key="2">
    <citation type="submission" date="2011-03" db="EMBL/GenBank/DDBJ databases">
        <title>The complete genome of Hippea maritima DSM 10411.</title>
        <authorList>
            <consortium name="US DOE Joint Genome Institute (JGI-PGF)"/>
            <person name="Lucas S."/>
            <person name="Copeland A."/>
            <person name="Lapidus A."/>
            <person name="Bruce D."/>
            <person name="Goodwin L."/>
            <person name="Pitluck S."/>
            <person name="Peters L."/>
            <person name="Kyrpides N."/>
            <person name="Mavromatis K."/>
            <person name="Pagani I."/>
            <person name="Ivanova N."/>
            <person name="Mikhailova N."/>
            <person name="Lu M."/>
            <person name="Detter J.C."/>
            <person name="Tapia R."/>
            <person name="Han C."/>
            <person name="Land M."/>
            <person name="Hauser L."/>
            <person name="Markowitz V."/>
            <person name="Cheng J.-F."/>
            <person name="Hugenholtz P."/>
            <person name="Woyke T."/>
            <person name="Wu D."/>
            <person name="Spring S."/>
            <person name="Schroeder M."/>
            <person name="Brambilla E."/>
            <person name="Klenk H.-P."/>
            <person name="Eisen J.A."/>
        </authorList>
    </citation>
    <scope>NUCLEOTIDE SEQUENCE [LARGE SCALE GENOMIC DNA]</scope>
    <source>
        <strain evidence="7">ATCC 700847 / DSM 10411 / MH2</strain>
    </source>
</reference>
<dbReference type="Proteomes" id="UP000008139">
    <property type="component" value="Chromosome"/>
</dbReference>
<dbReference type="GO" id="GO:0033744">
    <property type="term" value="F:L-methionine:thioredoxin-disulfide S-oxidoreductase activity"/>
    <property type="evidence" value="ECO:0007669"/>
    <property type="project" value="RHEA"/>
</dbReference>
<dbReference type="HAMAP" id="MF_01401">
    <property type="entry name" value="MsrA"/>
    <property type="match status" value="1"/>
</dbReference>
<comment type="catalytic activity">
    <reaction evidence="2 4">
        <text>L-methionyl-[protein] + [thioredoxin]-disulfide + H2O = L-methionyl-(S)-S-oxide-[protein] + [thioredoxin]-dithiol</text>
        <dbReference type="Rhea" id="RHEA:14217"/>
        <dbReference type="Rhea" id="RHEA-COMP:10698"/>
        <dbReference type="Rhea" id="RHEA-COMP:10700"/>
        <dbReference type="Rhea" id="RHEA-COMP:12313"/>
        <dbReference type="Rhea" id="RHEA-COMP:12315"/>
        <dbReference type="ChEBI" id="CHEBI:15377"/>
        <dbReference type="ChEBI" id="CHEBI:16044"/>
        <dbReference type="ChEBI" id="CHEBI:29950"/>
        <dbReference type="ChEBI" id="CHEBI:44120"/>
        <dbReference type="ChEBI" id="CHEBI:50058"/>
        <dbReference type="EC" id="1.8.4.11"/>
    </reaction>
</comment>
<reference evidence="6 7" key="1">
    <citation type="journal article" date="2011" name="Stand. Genomic Sci.">
        <title>Complete genome sequence of the thermophilic sulfur-reducer Hippea maritima type strain (MH(2)).</title>
        <authorList>
            <person name="Huntemann M."/>
            <person name="Lu M."/>
            <person name="Nolan M."/>
            <person name="Lapidus A."/>
            <person name="Lucas S."/>
            <person name="Hammon N."/>
            <person name="Deshpande S."/>
            <person name="Cheng J.F."/>
            <person name="Tapia R."/>
            <person name="Han C."/>
            <person name="Goodwin L."/>
            <person name="Pitluck S."/>
            <person name="Liolios K."/>
            <person name="Pagani I."/>
            <person name="Ivanova N."/>
            <person name="Ovchinikova G."/>
            <person name="Pati A."/>
            <person name="Chen A."/>
            <person name="Palaniappan K."/>
            <person name="Land M."/>
            <person name="Hauser L."/>
            <person name="Jeffries C.D."/>
            <person name="Detter J.C."/>
            <person name="Brambilla E.M."/>
            <person name="Rohde M."/>
            <person name="Spring S."/>
            <person name="Goker M."/>
            <person name="Woyke T."/>
            <person name="Bristow J."/>
            <person name="Eisen J.A."/>
            <person name="Markowitz V."/>
            <person name="Hugenholtz P."/>
            <person name="Kyrpides N.C."/>
            <person name="Klenk H.P."/>
            <person name="Mavromatis K."/>
        </authorList>
    </citation>
    <scope>NUCLEOTIDE SEQUENCE [LARGE SCALE GENOMIC DNA]</scope>
    <source>
        <strain evidence="7">ATCC 700847 / DSM 10411 / MH2</strain>
    </source>
</reference>
<dbReference type="InterPro" id="IPR002569">
    <property type="entry name" value="Met_Sox_Rdtase_MsrA_dom"/>
</dbReference>
<feature type="active site" evidence="4">
    <location>
        <position position="11"/>
    </location>
</feature>
<dbReference type="RefSeq" id="WP_013681802.1">
    <property type="nucleotide sequence ID" value="NC_015318.1"/>
</dbReference>
<dbReference type="Gene3D" id="3.30.1060.10">
    <property type="entry name" value="Peptide methionine sulphoxide reductase MsrA"/>
    <property type="match status" value="1"/>
</dbReference>
<dbReference type="Pfam" id="PF01625">
    <property type="entry name" value="PMSR"/>
    <property type="match status" value="1"/>
</dbReference>
<dbReference type="PANTHER" id="PTHR43774">
    <property type="entry name" value="PEPTIDE METHIONINE SULFOXIDE REDUCTASE"/>
    <property type="match status" value="1"/>
</dbReference>
<comment type="catalytic activity">
    <reaction evidence="3 4">
        <text>[thioredoxin]-disulfide + L-methionine + H2O = L-methionine (S)-S-oxide + [thioredoxin]-dithiol</text>
        <dbReference type="Rhea" id="RHEA:19993"/>
        <dbReference type="Rhea" id="RHEA-COMP:10698"/>
        <dbReference type="Rhea" id="RHEA-COMP:10700"/>
        <dbReference type="ChEBI" id="CHEBI:15377"/>
        <dbReference type="ChEBI" id="CHEBI:29950"/>
        <dbReference type="ChEBI" id="CHEBI:50058"/>
        <dbReference type="ChEBI" id="CHEBI:57844"/>
        <dbReference type="ChEBI" id="CHEBI:58772"/>
        <dbReference type="EC" id="1.8.4.11"/>
    </reaction>
</comment>
<sequence>MRNIAVFAGGCFWCLEKVYSDLDGVVDLKVGYTGGKLKNPTYDKVSSGLSGHFEAIKFVFEQGIVDYKVLLKLFWLNIDPTDADGQFCDVGNQYRSAIFYTTDRQKELAFMSKGVLEESNLFEKPITTLILPFEEFYEAEDYHQRYFEKNPKLYRQYYEFSGRVCFFNRWRSRIEEVLDKHFLKN</sequence>
<gene>
    <name evidence="4" type="primary">msrA</name>
    <name evidence="6" type="ordered locus">Hipma_0791</name>
</gene>
<dbReference type="FunCoup" id="F2LVH7">
    <property type="interactions" value="377"/>
</dbReference>
<protein>
    <recommendedName>
        <fullName evidence="4">Peptide methionine sulfoxide reductase MsrA</fullName>
        <shortName evidence="4">Protein-methionine-S-oxide reductase</shortName>
        <ecNumber evidence="4">1.8.4.11</ecNumber>
    </recommendedName>
    <alternativeName>
        <fullName evidence="4">Peptide-methionine (S)-S-oxide reductase</fullName>
        <shortName evidence="4">Peptide Met(O) reductase</shortName>
    </alternativeName>
</protein>
<dbReference type="EC" id="1.8.4.11" evidence="4"/>
<dbReference type="eggNOG" id="COG0225">
    <property type="taxonomic scope" value="Bacteria"/>
</dbReference>
<dbReference type="SUPFAM" id="SSF55068">
    <property type="entry name" value="Peptide methionine sulfoxide reductase"/>
    <property type="match status" value="1"/>
</dbReference>
<accession>F2LVH7</accession>
<dbReference type="GO" id="GO:0008113">
    <property type="term" value="F:peptide-methionine (S)-S-oxide reductase activity"/>
    <property type="evidence" value="ECO:0007669"/>
    <property type="project" value="UniProtKB-UniRule"/>
</dbReference>
<feature type="domain" description="Peptide methionine sulphoxide reductase MsrA" evidence="5">
    <location>
        <begin position="5"/>
        <end position="155"/>
    </location>
</feature>
<dbReference type="InterPro" id="IPR036509">
    <property type="entry name" value="Met_Sox_Rdtase_MsrA_sf"/>
</dbReference>
<dbReference type="KEGG" id="hmr:Hipma_0791"/>
<evidence type="ECO:0000256" key="1">
    <source>
        <dbReference type="ARBA" id="ARBA00023002"/>
    </source>
</evidence>
<dbReference type="PANTHER" id="PTHR43774:SF1">
    <property type="entry name" value="PEPTIDE METHIONINE SULFOXIDE REDUCTASE MSRA 2"/>
    <property type="match status" value="1"/>
</dbReference>
<evidence type="ECO:0000259" key="5">
    <source>
        <dbReference type="Pfam" id="PF01625"/>
    </source>
</evidence>
<organism evidence="6 7">
    <name type="scientific">Hippea maritima (strain ATCC 700847 / DSM 10411 / MH2)</name>
    <dbReference type="NCBI Taxonomy" id="760142"/>
    <lineage>
        <taxon>Bacteria</taxon>
        <taxon>Pseudomonadati</taxon>
        <taxon>Campylobacterota</taxon>
        <taxon>Desulfurellia</taxon>
        <taxon>Desulfurellales</taxon>
        <taxon>Hippeaceae</taxon>
        <taxon>Hippea</taxon>
    </lineage>
</organism>
<evidence type="ECO:0000256" key="2">
    <source>
        <dbReference type="ARBA" id="ARBA00047806"/>
    </source>
</evidence>
<evidence type="ECO:0000313" key="7">
    <source>
        <dbReference type="Proteomes" id="UP000008139"/>
    </source>
</evidence>
<dbReference type="InParanoid" id="F2LVH7"/>
<dbReference type="EMBL" id="CP002606">
    <property type="protein sequence ID" value="AEA33761.1"/>
    <property type="molecule type" value="Genomic_DNA"/>
</dbReference>
<dbReference type="STRING" id="760142.Hipma_0791"/>
<comment type="function">
    <text evidence="4">Has an important function as a repair enzyme for proteins that have been inactivated by oxidation. Catalyzes the reversible oxidation-reduction of methionine sulfoxide in proteins to methionine.</text>
</comment>
<keyword evidence="7" id="KW-1185">Reference proteome</keyword>